<dbReference type="InterPro" id="IPR047057">
    <property type="entry name" value="MerR_fam"/>
</dbReference>
<evidence type="ECO:0000259" key="5">
    <source>
        <dbReference type="PROSITE" id="PS50937"/>
    </source>
</evidence>
<evidence type="ECO:0000256" key="2">
    <source>
        <dbReference type="ARBA" id="ARBA00023015"/>
    </source>
</evidence>
<dbReference type="SUPFAM" id="SSF46955">
    <property type="entry name" value="Putative DNA-binding domain"/>
    <property type="match status" value="1"/>
</dbReference>
<dbReference type="EMBL" id="CP139779">
    <property type="protein sequence ID" value="WQB70574.1"/>
    <property type="molecule type" value="Genomic_DNA"/>
</dbReference>
<name>A0ABZ0VAS0_9MICO</name>
<dbReference type="Gene3D" id="1.10.490.50">
    <property type="entry name" value="Antibiotic binding domain of TipA-like multidrug resistance regulators"/>
    <property type="match status" value="1"/>
</dbReference>
<proteinExistence type="predicted"/>
<evidence type="ECO:0000313" key="6">
    <source>
        <dbReference type="EMBL" id="WQB70574.1"/>
    </source>
</evidence>
<reference evidence="6 7" key="1">
    <citation type="submission" date="2023-06" db="EMBL/GenBank/DDBJ databases">
        <title>Rock-solubilizing bacteria, Microbacterium invictum, promotes re-establishment of vegetation in rocky wasteland by accelerating rock bio-weathering and reshaping soil bacterial community.</title>
        <authorList>
            <person name="Liu C."/>
        </authorList>
    </citation>
    <scope>NUCLEOTIDE SEQUENCE [LARGE SCALE GENOMIC DNA]</scope>
    <source>
        <strain evidence="6 7">X-18</strain>
    </source>
</reference>
<dbReference type="InterPro" id="IPR009061">
    <property type="entry name" value="DNA-bd_dom_put_sf"/>
</dbReference>
<accession>A0ABZ0VAS0</accession>
<evidence type="ECO:0000256" key="1">
    <source>
        <dbReference type="ARBA" id="ARBA00022491"/>
    </source>
</evidence>
<dbReference type="SUPFAM" id="SSF89082">
    <property type="entry name" value="Antibiotic binding domain of TipA-like multidrug resistance regulators"/>
    <property type="match status" value="1"/>
</dbReference>
<protein>
    <submittedName>
        <fullName evidence="6">MerR family transcriptional regulator</fullName>
    </submittedName>
</protein>
<organism evidence="6 7">
    <name type="scientific">Microbacterium invictum</name>
    <dbReference type="NCBI Taxonomy" id="515415"/>
    <lineage>
        <taxon>Bacteria</taxon>
        <taxon>Bacillati</taxon>
        <taxon>Actinomycetota</taxon>
        <taxon>Actinomycetes</taxon>
        <taxon>Micrococcales</taxon>
        <taxon>Microbacteriaceae</taxon>
        <taxon>Microbacterium</taxon>
    </lineage>
</organism>
<dbReference type="PROSITE" id="PS50937">
    <property type="entry name" value="HTH_MERR_2"/>
    <property type="match status" value="1"/>
</dbReference>
<keyword evidence="7" id="KW-1185">Reference proteome</keyword>
<dbReference type="PANTHER" id="PTHR30204">
    <property type="entry name" value="REDOX-CYCLING DRUG-SENSING TRANSCRIPTIONAL ACTIVATOR SOXR"/>
    <property type="match status" value="1"/>
</dbReference>
<feature type="domain" description="HTH merR-type" evidence="5">
    <location>
        <begin position="1"/>
        <end position="71"/>
    </location>
</feature>
<dbReference type="InterPro" id="IPR036244">
    <property type="entry name" value="TipA-like_antibiotic-bd"/>
</dbReference>
<dbReference type="Pfam" id="PF13411">
    <property type="entry name" value="MerR_1"/>
    <property type="match status" value="1"/>
</dbReference>
<dbReference type="SMART" id="SM00422">
    <property type="entry name" value="HTH_MERR"/>
    <property type="match status" value="1"/>
</dbReference>
<dbReference type="Proteomes" id="UP001324533">
    <property type="component" value="Chromosome"/>
</dbReference>
<keyword evidence="1" id="KW-0678">Repressor</keyword>
<dbReference type="PANTHER" id="PTHR30204:SF69">
    <property type="entry name" value="MERR-FAMILY TRANSCRIPTIONAL REGULATOR"/>
    <property type="match status" value="1"/>
</dbReference>
<keyword evidence="2" id="KW-0805">Transcription regulation</keyword>
<dbReference type="Gene3D" id="1.10.1660.10">
    <property type="match status" value="1"/>
</dbReference>
<keyword evidence="4" id="KW-0804">Transcription</keyword>
<dbReference type="RefSeq" id="WP_322410714.1">
    <property type="nucleotide sequence ID" value="NZ_CP139779.1"/>
</dbReference>
<gene>
    <name evidence="6" type="ORF">T9R20_01030</name>
</gene>
<dbReference type="Pfam" id="PF07739">
    <property type="entry name" value="TipAS"/>
    <property type="match status" value="1"/>
</dbReference>
<dbReference type="InterPro" id="IPR012925">
    <property type="entry name" value="TipAS_dom"/>
</dbReference>
<evidence type="ECO:0000256" key="4">
    <source>
        <dbReference type="ARBA" id="ARBA00023163"/>
    </source>
</evidence>
<dbReference type="CDD" id="cd01106">
    <property type="entry name" value="HTH_TipAL-Mta"/>
    <property type="match status" value="1"/>
</dbReference>
<sequence length="255" mass="28413">MEWSIQEIARAAGTTSRTLRPYDDIGLLPPSRVGTNGYRYYDRPALVRLQRILLLRDLGLGLAQIGEVLDRETNEQDALEGHLAWLREEQHRLTRQIASVQATIHALRGGEELMAENMFDGFDHTRYREEVEQRWGADAYAQSDSWWRGMSPDEKAAWQDRTAALARAWADAAERGIAPDGEEAQALAERHAQWLRGVPGTPGGTPAEFGGYLRGLADMYVADPRFAANYATRDGGSAGAEFVRDALLHYADTAL</sequence>
<evidence type="ECO:0000313" key="7">
    <source>
        <dbReference type="Proteomes" id="UP001324533"/>
    </source>
</evidence>
<keyword evidence="3" id="KW-0238">DNA-binding</keyword>
<evidence type="ECO:0000256" key="3">
    <source>
        <dbReference type="ARBA" id="ARBA00023125"/>
    </source>
</evidence>
<dbReference type="InterPro" id="IPR000551">
    <property type="entry name" value="MerR-type_HTH_dom"/>
</dbReference>